<reference evidence="2" key="1">
    <citation type="submission" date="2018-11" db="EMBL/GenBank/DDBJ databases">
        <authorList>
            <person name="Grassa J C."/>
        </authorList>
    </citation>
    <scope>NUCLEOTIDE SEQUENCE [LARGE SCALE GENOMIC DNA]</scope>
</reference>
<feature type="region of interest" description="Disordered" evidence="1">
    <location>
        <begin position="165"/>
        <end position="187"/>
    </location>
</feature>
<dbReference type="Proteomes" id="UP000596661">
    <property type="component" value="Chromosome 4"/>
</dbReference>
<proteinExistence type="predicted"/>
<keyword evidence="3" id="KW-1185">Reference proteome</keyword>
<accession>A0A803PCL9</accession>
<organism evidence="2 3">
    <name type="scientific">Cannabis sativa</name>
    <name type="common">Hemp</name>
    <name type="synonym">Marijuana</name>
    <dbReference type="NCBI Taxonomy" id="3483"/>
    <lineage>
        <taxon>Eukaryota</taxon>
        <taxon>Viridiplantae</taxon>
        <taxon>Streptophyta</taxon>
        <taxon>Embryophyta</taxon>
        <taxon>Tracheophyta</taxon>
        <taxon>Spermatophyta</taxon>
        <taxon>Magnoliopsida</taxon>
        <taxon>eudicotyledons</taxon>
        <taxon>Gunneridae</taxon>
        <taxon>Pentapetalae</taxon>
        <taxon>rosids</taxon>
        <taxon>fabids</taxon>
        <taxon>Rosales</taxon>
        <taxon>Cannabaceae</taxon>
        <taxon>Cannabis</taxon>
    </lineage>
</organism>
<evidence type="ECO:0000256" key="1">
    <source>
        <dbReference type="SAM" id="MobiDB-lite"/>
    </source>
</evidence>
<evidence type="ECO:0000313" key="2">
    <source>
        <dbReference type="EnsemblPlants" id="cds.evm.model.04.1323"/>
    </source>
</evidence>
<dbReference type="EnsemblPlants" id="evm.model.04.1323">
    <property type="protein sequence ID" value="cds.evm.model.04.1323"/>
    <property type="gene ID" value="evm.TU.04.1323"/>
</dbReference>
<dbReference type="AlphaFoldDB" id="A0A803PCL9"/>
<sequence>MVKTRRTMVAPSASLGLPQDSQIVDPNVHVPTTIRIPMNNADVVNLVTTIGTTSLATTAGQSDMNIPVDLNSRLFPQREDPPLLVPPTKGRTIGRQPLRSNNWILYLVLCWRDMFKSWTDLPLPKGGQNLPQRSNGENSQILATNNMGSQLRISGSATTPVIKPLASQPHEGVPLDGMPPVEVPLVG</sequence>
<name>A0A803PCL9_CANSA</name>
<dbReference type="EMBL" id="UZAU01000385">
    <property type="status" value="NOT_ANNOTATED_CDS"/>
    <property type="molecule type" value="Genomic_DNA"/>
</dbReference>
<dbReference type="Gramene" id="evm.model.04.1323">
    <property type="protein sequence ID" value="cds.evm.model.04.1323"/>
    <property type="gene ID" value="evm.TU.04.1323"/>
</dbReference>
<reference evidence="2" key="2">
    <citation type="submission" date="2021-03" db="UniProtKB">
        <authorList>
            <consortium name="EnsemblPlants"/>
        </authorList>
    </citation>
    <scope>IDENTIFICATION</scope>
</reference>
<protein>
    <submittedName>
        <fullName evidence="2">Uncharacterized protein</fullName>
    </submittedName>
</protein>
<evidence type="ECO:0000313" key="3">
    <source>
        <dbReference type="Proteomes" id="UP000596661"/>
    </source>
</evidence>